<accession>A0A1G2CV91</accession>
<evidence type="ECO:0000256" key="1">
    <source>
        <dbReference type="SAM" id="Phobius"/>
    </source>
</evidence>
<comment type="caution">
    <text evidence="3">The sequence shown here is derived from an EMBL/GenBank/DDBJ whole genome shotgun (WGS) entry which is preliminary data.</text>
</comment>
<feature type="domain" description="Glycosyl transferase family 1" evidence="2">
    <location>
        <begin position="194"/>
        <end position="353"/>
    </location>
</feature>
<name>A0A1G2CV91_9BACT</name>
<organism evidence="3 4">
    <name type="scientific">Candidatus Lloydbacteria bacterium RIFCSPHIGHO2_01_FULL_41_20</name>
    <dbReference type="NCBI Taxonomy" id="1798657"/>
    <lineage>
        <taxon>Bacteria</taxon>
        <taxon>Candidatus Lloydiibacteriota</taxon>
    </lineage>
</organism>
<sequence>MKKKIIYLSHWRFPSEKTMSPLIMKTCEGFIKEGFLVELWIPERIYHDFFGSDPFAKHNISTRFPIHKLPSLKFVEKFGKAGFILMVAIFNVTVFFRLLRERKSNVPLIIYGHDIRDFILPSLLGLPLFIEIHDFYESSIRFLNRMVLKNTSGLIVTNTFKLKAINKRYGFSKDRMIHQPNAVTPEMFDIPISKKEAREKLGLPLDVKIILYTGHLFSWKGVYTLAEAALYMPEDTRIYFVGGMKEDRETLKKFVNDKKLPRIIFLPHQEHVKIPLFQKSADVLVLPNTAKEKASKYETSPVKLFEYMASGIPIVASNIPSIREIVSPKEVFFFIPDDPKSLAKTVQEATHNFDKIKERTDASRILARSFSWPSRAKAISALIRRFA</sequence>
<protein>
    <recommendedName>
        <fullName evidence="2">Glycosyl transferase family 1 domain-containing protein</fullName>
    </recommendedName>
</protein>
<evidence type="ECO:0000313" key="3">
    <source>
        <dbReference type="EMBL" id="OGZ04650.1"/>
    </source>
</evidence>
<reference evidence="3 4" key="1">
    <citation type="journal article" date="2016" name="Nat. Commun.">
        <title>Thousands of microbial genomes shed light on interconnected biogeochemical processes in an aquifer system.</title>
        <authorList>
            <person name="Anantharaman K."/>
            <person name="Brown C.T."/>
            <person name="Hug L.A."/>
            <person name="Sharon I."/>
            <person name="Castelle C.J."/>
            <person name="Probst A.J."/>
            <person name="Thomas B.C."/>
            <person name="Singh A."/>
            <person name="Wilkins M.J."/>
            <person name="Karaoz U."/>
            <person name="Brodie E.L."/>
            <person name="Williams K.H."/>
            <person name="Hubbard S.S."/>
            <person name="Banfield J.F."/>
        </authorList>
    </citation>
    <scope>NUCLEOTIDE SEQUENCE [LARGE SCALE GENOMIC DNA]</scope>
</reference>
<dbReference type="EMBL" id="MHLH01000003">
    <property type="protein sequence ID" value="OGZ04650.1"/>
    <property type="molecule type" value="Genomic_DNA"/>
</dbReference>
<dbReference type="SUPFAM" id="SSF53756">
    <property type="entry name" value="UDP-Glycosyltransferase/glycogen phosphorylase"/>
    <property type="match status" value="1"/>
</dbReference>
<dbReference type="Pfam" id="PF00534">
    <property type="entry name" value="Glycos_transf_1"/>
    <property type="match status" value="1"/>
</dbReference>
<gene>
    <name evidence="3" type="ORF">A2648_00945</name>
</gene>
<proteinExistence type="predicted"/>
<keyword evidence="1" id="KW-1133">Transmembrane helix</keyword>
<evidence type="ECO:0000259" key="2">
    <source>
        <dbReference type="Pfam" id="PF00534"/>
    </source>
</evidence>
<dbReference type="Proteomes" id="UP000178841">
    <property type="component" value="Unassembled WGS sequence"/>
</dbReference>
<dbReference type="PANTHER" id="PTHR12526">
    <property type="entry name" value="GLYCOSYLTRANSFERASE"/>
    <property type="match status" value="1"/>
</dbReference>
<keyword evidence="1" id="KW-0812">Transmembrane</keyword>
<dbReference type="GO" id="GO:0016757">
    <property type="term" value="F:glycosyltransferase activity"/>
    <property type="evidence" value="ECO:0007669"/>
    <property type="project" value="InterPro"/>
</dbReference>
<keyword evidence="1" id="KW-0472">Membrane</keyword>
<dbReference type="AlphaFoldDB" id="A0A1G2CV91"/>
<dbReference type="STRING" id="1798657.A2648_00945"/>
<dbReference type="InterPro" id="IPR001296">
    <property type="entry name" value="Glyco_trans_1"/>
</dbReference>
<feature type="transmembrane region" description="Helical" evidence="1">
    <location>
        <begin position="78"/>
        <end position="98"/>
    </location>
</feature>
<evidence type="ECO:0000313" key="4">
    <source>
        <dbReference type="Proteomes" id="UP000178841"/>
    </source>
</evidence>
<dbReference type="Gene3D" id="3.40.50.2000">
    <property type="entry name" value="Glycogen Phosphorylase B"/>
    <property type="match status" value="2"/>
</dbReference>